<keyword evidence="2" id="KW-1003">Cell membrane</keyword>
<dbReference type="AlphaFoldDB" id="A0ABD5RII3"/>
<evidence type="ECO:0000313" key="8">
    <source>
        <dbReference type="EMBL" id="MFC5970266.1"/>
    </source>
</evidence>
<evidence type="ECO:0000259" key="7">
    <source>
        <dbReference type="Pfam" id="PF04039"/>
    </source>
</evidence>
<feature type="transmembrane region" description="Helical" evidence="6">
    <location>
        <begin position="138"/>
        <end position="159"/>
    </location>
</feature>
<name>A0ABD5RII3_9EURY</name>
<dbReference type="PANTHER" id="PTHR33932">
    <property type="entry name" value="NA(+)/H(+) ANTIPORTER SUBUNIT B"/>
    <property type="match status" value="1"/>
</dbReference>
<accession>A0ABD5RII3</accession>
<evidence type="ECO:0000256" key="2">
    <source>
        <dbReference type="ARBA" id="ARBA00022475"/>
    </source>
</evidence>
<keyword evidence="5 6" id="KW-0472">Membrane</keyword>
<dbReference type="Pfam" id="PF04039">
    <property type="entry name" value="MnhB"/>
    <property type="match status" value="1"/>
</dbReference>
<reference evidence="8 9" key="1">
    <citation type="journal article" date="2019" name="Int. J. Syst. Evol. Microbiol.">
        <title>The Global Catalogue of Microorganisms (GCM) 10K type strain sequencing project: providing services to taxonomists for standard genome sequencing and annotation.</title>
        <authorList>
            <consortium name="The Broad Institute Genomics Platform"/>
            <consortium name="The Broad Institute Genome Sequencing Center for Infectious Disease"/>
            <person name="Wu L."/>
            <person name="Ma J."/>
        </authorList>
    </citation>
    <scope>NUCLEOTIDE SEQUENCE [LARGE SCALE GENOMIC DNA]</scope>
    <source>
        <strain evidence="8 9">CGMCC 1.12543</strain>
    </source>
</reference>
<dbReference type="InterPro" id="IPR007182">
    <property type="entry name" value="MnhB"/>
</dbReference>
<dbReference type="GO" id="GO:0005886">
    <property type="term" value="C:plasma membrane"/>
    <property type="evidence" value="ECO:0007669"/>
    <property type="project" value="UniProtKB-SubCell"/>
</dbReference>
<protein>
    <submittedName>
        <fullName evidence="8">MnhB domain-containing protein</fullName>
    </submittedName>
</protein>
<dbReference type="InterPro" id="IPR050622">
    <property type="entry name" value="CPA3_antiporter_subunitB"/>
</dbReference>
<dbReference type="EMBL" id="JBHSQH010000001">
    <property type="protein sequence ID" value="MFC5970266.1"/>
    <property type="molecule type" value="Genomic_DNA"/>
</dbReference>
<evidence type="ECO:0000256" key="3">
    <source>
        <dbReference type="ARBA" id="ARBA00022692"/>
    </source>
</evidence>
<evidence type="ECO:0000256" key="6">
    <source>
        <dbReference type="SAM" id="Phobius"/>
    </source>
</evidence>
<dbReference type="RefSeq" id="WP_247419055.1">
    <property type="nucleotide sequence ID" value="NZ_JALLGW010000002.1"/>
</dbReference>
<dbReference type="PANTHER" id="PTHR33932:SF4">
    <property type="entry name" value="NA(+)_H(+) ANTIPORTER SUBUNIT B"/>
    <property type="match status" value="1"/>
</dbReference>
<comment type="subcellular location">
    <subcellularLocation>
        <location evidence="1">Cell membrane</location>
        <topology evidence="1">Multi-pass membrane protein</topology>
    </subcellularLocation>
</comment>
<dbReference type="Proteomes" id="UP001596099">
    <property type="component" value="Unassembled WGS sequence"/>
</dbReference>
<evidence type="ECO:0000256" key="4">
    <source>
        <dbReference type="ARBA" id="ARBA00022989"/>
    </source>
</evidence>
<feature type="domain" description="Na+/H+ antiporter MnhB subunit-related protein" evidence="7">
    <location>
        <begin position="10"/>
        <end position="154"/>
    </location>
</feature>
<comment type="caution">
    <text evidence="8">The sequence shown here is derived from an EMBL/GenBank/DDBJ whole genome shotgun (WGS) entry which is preliminary data.</text>
</comment>
<proteinExistence type="predicted"/>
<evidence type="ECO:0000313" key="9">
    <source>
        <dbReference type="Proteomes" id="UP001596099"/>
    </source>
</evidence>
<sequence>MTTDTDTTVIARTVVRVVVPIILLTAVALLLQGHNLPGGGFIAGVLTVTAFALVYIVFGRAFLQRELLHTEDDEFLAGAVGEYGRTFSYGLALAASAGVGSIVLGELLAQGQYEFLTQAVVFVYEVPIYHEIEVPTALFFDLGVYFVVVGALLTILAVVGGE</sequence>
<feature type="transmembrane region" description="Helical" evidence="6">
    <location>
        <begin position="13"/>
        <end position="31"/>
    </location>
</feature>
<keyword evidence="3 6" id="KW-0812">Transmembrane</keyword>
<feature type="transmembrane region" description="Helical" evidence="6">
    <location>
        <begin position="87"/>
        <end position="108"/>
    </location>
</feature>
<keyword evidence="4 6" id="KW-1133">Transmembrane helix</keyword>
<evidence type="ECO:0000256" key="5">
    <source>
        <dbReference type="ARBA" id="ARBA00023136"/>
    </source>
</evidence>
<evidence type="ECO:0000256" key="1">
    <source>
        <dbReference type="ARBA" id="ARBA00004651"/>
    </source>
</evidence>
<keyword evidence="9" id="KW-1185">Reference proteome</keyword>
<feature type="transmembrane region" description="Helical" evidence="6">
    <location>
        <begin position="38"/>
        <end position="58"/>
    </location>
</feature>
<gene>
    <name evidence="8" type="ORF">ACFPYI_02885</name>
</gene>
<organism evidence="8 9">
    <name type="scientific">Halomarina salina</name>
    <dbReference type="NCBI Taxonomy" id="1872699"/>
    <lineage>
        <taxon>Archaea</taxon>
        <taxon>Methanobacteriati</taxon>
        <taxon>Methanobacteriota</taxon>
        <taxon>Stenosarchaea group</taxon>
        <taxon>Halobacteria</taxon>
        <taxon>Halobacteriales</taxon>
        <taxon>Natronomonadaceae</taxon>
        <taxon>Halomarina</taxon>
    </lineage>
</organism>